<dbReference type="EMBL" id="FLRH01000003">
    <property type="protein sequence ID" value="SBT63826.1"/>
    <property type="molecule type" value="Genomic_DNA"/>
</dbReference>
<dbReference type="OrthoDB" id="3372944at2"/>
<keyword evidence="2" id="KW-1133">Transmembrane helix</keyword>
<feature type="transmembrane region" description="Helical" evidence="2">
    <location>
        <begin position="20"/>
        <end position="40"/>
    </location>
</feature>
<accession>A0A1A9B446</accession>
<evidence type="ECO:0000313" key="4">
    <source>
        <dbReference type="Proteomes" id="UP000199558"/>
    </source>
</evidence>
<keyword evidence="2" id="KW-0812">Transmembrane</keyword>
<protein>
    <submittedName>
        <fullName evidence="3">Uncharacterized protein</fullName>
    </submittedName>
</protein>
<keyword evidence="2" id="KW-0472">Membrane</keyword>
<keyword evidence="4" id="KW-1185">Reference proteome</keyword>
<feature type="region of interest" description="Disordered" evidence="1">
    <location>
        <begin position="128"/>
        <end position="148"/>
    </location>
</feature>
<sequence length="186" mass="19777">MRPVRRALEFLVTRVLRSRLGIALVIAVLVFGVIGAARLVSGPVDSGLGLTTRPTQPISTVDPEAGDDGVLSSPPATVAPRTRPGEDTPEQVAGRFTTAWLTGPGTTGDAWQAKLRPLSTPALVEKMTGADPETVPARRTTGPPTLRPRTESFVEALVPLDNGTLRLELVAEDGPWLVDAVDWERS</sequence>
<organism evidence="3 4">
    <name type="scientific">Micromonospora sediminicola</name>
    <dbReference type="NCBI Taxonomy" id="946078"/>
    <lineage>
        <taxon>Bacteria</taxon>
        <taxon>Bacillati</taxon>
        <taxon>Actinomycetota</taxon>
        <taxon>Actinomycetes</taxon>
        <taxon>Micromonosporales</taxon>
        <taxon>Micromonosporaceae</taxon>
        <taxon>Micromonospora</taxon>
    </lineage>
</organism>
<gene>
    <name evidence="3" type="ORF">GA0070622_0792</name>
</gene>
<proteinExistence type="predicted"/>
<evidence type="ECO:0000256" key="2">
    <source>
        <dbReference type="SAM" id="Phobius"/>
    </source>
</evidence>
<evidence type="ECO:0000313" key="3">
    <source>
        <dbReference type="EMBL" id="SBT63826.1"/>
    </source>
</evidence>
<dbReference type="AlphaFoldDB" id="A0A1A9B446"/>
<feature type="region of interest" description="Disordered" evidence="1">
    <location>
        <begin position="45"/>
        <end position="90"/>
    </location>
</feature>
<dbReference type="Proteomes" id="UP000199558">
    <property type="component" value="Unassembled WGS sequence"/>
</dbReference>
<dbReference type="STRING" id="946078.GA0070622_0792"/>
<reference evidence="4" key="1">
    <citation type="submission" date="2016-06" db="EMBL/GenBank/DDBJ databases">
        <authorList>
            <person name="Varghese N."/>
            <person name="Submissions Spin"/>
        </authorList>
    </citation>
    <scope>NUCLEOTIDE SEQUENCE [LARGE SCALE GENOMIC DNA]</scope>
    <source>
        <strain evidence="4">DSM 45794</strain>
    </source>
</reference>
<dbReference type="RefSeq" id="WP_091568640.1">
    <property type="nucleotide sequence ID" value="NZ_FLRH01000003.1"/>
</dbReference>
<name>A0A1A9B446_9ACTN</name>
<evidence type="ECO:0000256" key="1">
    <source>
        <dbReference type="SAM" id="MobiDB-lite"/>
    </source>
</evidence>